<evidence type="ECO:0000313" key="3">
    <source>
        <dbReference type="EMBL" id="NEZ54196.1"/>
    </source>
</evidence>
<sequence length="415" mass="45133">MKLPRKLKILAIAASSIALTLAFSVWSNQTNHALANQNWKLPWPASVPGTVERGALSNHYDGYVGNGQSIDFDIPAGTPVLAPVDSQIMDQCNAGNNHWAIKLQALSSNQIYSLIHVFADNNAVQRGKIYRQGQQIGIVASDRPSHGCATSTGPHLHMGLPSVPFTLDGYTFTTDNPYPSGTFRSTNTAGGKIFQRVNNGWSLRPGIGHDIASSNGHHWLIGANSVHGGYGIYQWNGNDWNVTDGGAVGIAVSPSGKPWVINNEDYIYRRENNTWQQLPGRAKDIDISENGHVWIIGANEVNGGYPIWYWHGTDWTPIDGGAVRIAVDPSGSPWIVNNEGYIYRRVNDAWQLLPGRAKDIDIGGDGSVWIVGTNEVTGGYGIYQWNGSNWDVKDGGAVRIAVDEDGNPWVVNNGK</sequence>
<dbReference type="Gene3D" id="2.70.70.10">
    <property type="entry name" value="Glucose Permease (Domain IIA)"/>
    <property type="match status" value="1"/>
</dbReference>
<feature type="domain" description="M23ase beta-sheet core" evidence="2">
    <location>
        <begin position="68"/>
        <end position="160"/>
    </location>
</feature>
<dbReference type="Pfam" id="PF19193">
    <property type="entry name" value="Tectonin"/>
    <property type="match status" value="2"/>
</dbReference>
<evidence type="ECO:0000256" key="1">
    <source>
        <dbReference type="SAM" id="SignalP"/>
    </source>
</evidence>
<dbReference type="Proteomes" id="UP000481033">
    <property type="component" value="Unassembled WGS sequence"/>
</dbReference>
<accession>A0A6M0RD90</accession>
<dbReference type="InterPro" id="IPR016047">
    <property type="entry name" value="M23ase_b-sheet_dom"/>
</dbReference>
<dbReference type="RefSeq" id="WP_163695559.1">
    <property type="nucleotide sequence ID" value="NZ_QXHD01000001.1"/>
</dbReference>
<name>A0A6M0RD90_9CYAN</name>
<dbReference type="CDD" id="cd12797">
    <property type="entry name" value="M23_peptidase"/>
    <property type="match status" value="1"/>
</dbReference>
<evidence type="ECO:0000259" key="2">
    <source>
        <dbReference type="Pfam" id="PF01551"/>
    </source>
</evidence>
<protein>
    <submittedName>
        <fullName evidence="3">M23 family peptidase</fullName>
    </submittedName>
</protein>
<keyword evidence="4" id="KW-1185">Reference proteome</keyword>
<feature type="chain" id="PRO_5026777626" evidence="1">
    <location>
        <begin position="28"/>
        <end position="415"/>
    </location>
</feature>
<evidence type="ECO:0000313" key="4">
    <source>
        <dbReference type="Proteomes" id="UP000481033"/>
    </source>
</evidence>
<dbReference type="AlphaFoldDB" id="A0A6M0RD90"/>
<organism evidence="3 4">
    <name type="scientific">Adonisia turfae CCMR0081</name>
    <dbReference type="NCBI Taxonomy" id="2292702"/>
    <lineage>
        <taxon>Bacteria</taxon>
        <taxon>Bacillati</taxon>
        <taxon>Cyanobacteriota</taxon>
        <taxon>Adonisia</taxon>
        <taxon>Adonisia turfae</taxon>
    </lineage>
</organism>
<dbReference type="EMBL" id="QXHD01000001">
    <property type="protein sequence ID" value="NEZ54196.1"/>
    <property type="molecule type" value="Genomic_DNA"/>
</dbReference>
<proteinExistence type="predicted"/>
<dbReference type="InterPro" id="IPR006624">
    <property type="entry name" value="Beta-propeller_rpt_TECPR"/>
</dbReference>
<feature type="signal peptide" evidence="1">
    <location>
        <begin position="1"/>
        <end position="27"/>
    </location>
</feature>
<reference evidence="3 4" key="1">
    <citation type="journal article" date="2020" name="Microb. Ecol.">
        <title>Ecogenomics of the Marine Benthic Filamentous Cyanobacterium Adonisia.</title>
        <authorList>
            <person name="Walter J.M."/>
            <person name="Coutinho F.H."/>
            <person name="Leomil L."/>
            <person name="Hargreaves P.I."/>
            <person name="Campeao M.E."/>
            <person name="Vieira V.V."/>
            <person name="Silva B.S."/>
            <person name="Fistarol G.O."/>
            <person name="Salomon P.S."/>
            <person name="Sawabe T."/>
            <person name="Mino S."/>
            <person name="Hosokawa M."/>
            <person name="Miyashita H."/>
            <person name="Maruyama F."/>
            <person name="van Verk M.C."/>
            <person name="Dutilh B.E."/>
            <person name="Thompson C.C."/>
            <person name="Thompson F.L."/>
        </authorList>
    </citation>
    <scope>NUCLEOTIDE SEQUENCE [LARGE SCALE GENOMIC DNA]</scope>
    <source>
        <strain evidence="3 4">CCMR0081</strain>
    </source>
</reference>
<dbReference type="Pfam" id="PF01551">
    <property type="entry name" value="Peptidase_M23"/>
    <property type="match status" value="1"/>
</dbReference>
<comment type="caution">
    <text evidence="3">The sequence shown here is derived from an EMBL/GenBank/DDBJ whole genome shotgun (WGS) entry which is preliminary data.</text>
</comment>
<keyword evidence="1" id="KW-0732">Signal</keyword>
<dbReference type="InterPro" id="IPR011055">
    <property type="entry name" value="Dup_hybrid_motif"/>
</dbReference>
<dbReference type="SMART" id="SM00706">
    <property type="entry name" value="TECPR"/>
    <property type="match status" value="4"/>
</dbReference>
<gene>
    <name evidence="3" type="ORF">DXZ20_00435</name>
</gene>
<dbReference type="SUPFAM" id="SSF51261">
    <property type="entry name" value="Duplicated hybrid motif"/>
    <property type="match status" value="1"/>
</dbReference>